<evidence type="ECO:0000256" key="1">
    <source>
        <dbReference type="SAM" id="Phobius"/>
    </source>
</evidence>
<comment type="caution">
    <text evidence="3">The sequence shown here is derived from an EMBL/GenBank/DDBJ whole genome shotgun (WGS) entry which is preliminary data.</text>
</comment>
<feature type="signal peptide" evidence="2">
    <location>
        <begin position="1"/>
        <end position="27"/>
    </location>
</feature>
<keyword evidence="1" id="KW-0472">Membrane</keyword>
<accession>A0A8J3L2C2</accession>
<keyword evidence="4" id="KW-1185">Reference proteome</keyword>
<evidence type="ECO:0000313" key="3">
    <source>
        <dbReference type="EMBL" id="GIG10034.1"/>
    </source>
</evidence>
<feature type="chain" id="PRO_5035233361" description="LPXTG-motif cell wall-anchored protein" evidence="2">
    <location>
        <begin position="28"/>
        <end position="164"/>
    </location>
</feature>
<evidence type="ECO:0008006" key="5">
    <source>
        <dbReference type="Google" id="ProtNLM"/>
    </source>
</evidence>
<feature type="transmembrane region" description="Helical" evidence="1">
    <location>
        <begin position="135"/>
        <end position="152"/>
    </location>
</feature>
<dbReference type="AlphaFoldDB" id="A0A8J3L2C2"/>
<organism evidence="3 4">
    <name type="scientific">Catellatospora coxensis</name>
    <dbReference type="NCBI Taxonomy" id="310354"/>
    <lineage>
        <taxon>Bacteria</taxon>
        <taxon>Bacillati</taxon>
        <taxon>Actinomycetota</taxon>
        <taxon>Actinomycetes</taxon>
        <taxon>Micromonosporales</taxon>
        <taxon>Micromonosporaceae</taxon>
        <taxon>Catellatospora</taxon>
    </lineage>
</organism>
<sequence length="164" mass="16420">MRSALRVAAGAVALVVAALTAPAPAHAEGVFVEVNPSTIQAGFQVAIRASCGDALNNAKVHSDAFGTVTVEPVNVYLIAAATVPENKKAGGYNVKLTCPSRQTATTTLWVVNHDSPQRGPNTGGGALAGDGGTTLIGAGAAAMGLGLGVLLLSRRRGRNPLTPA</sequence>
<proteinExistence type="predicted"/>
<keyword evidence="2" id="KW-0732">Signal</keyword>
<dbReference type="EMBL" id="BONI01000078">
    <property type="protein sequence ID" value="GIG10034.1"/>
    <property type="molecule type" value="Genomic_DNA"/>
</dbReference>
<name>A0A8J3L2C2_9ACTN</name>
<protein>
    <recommendedName>
        <fullName evidence="5">LPXTG-motif cell wall-anchored protein</fullName>
    </recommendedName>
</protein>
<dbReference type="Proteomes" id="UP000630887">
    <property type="component" value="Unassembled WGS sequence"/>
</dbReference>
<gene>
    <name evidence="3" type="ORF">Cco03nite_67340</name>
</gene>
<keyword evidence="1" id="KW-0812">Transmembrane</keyword>
<reference evidence="3 4" key="1">
    <citation type="submission" date="2021-01" db="EMBL/GenBank/DDBJ databases">
        <title>Whole genome shotgun sequence of Catellatospora coxensis NBRC 107359.</title>
        <authorList>
            <person name="Komaki H."/>
            <person name="Tamura T."/>
        </authorList>
    </citation>
    <scope>NUCLEOTIDE SEQUENCE [LARGE SCALE GENOMIC DNA]</scope>
    <source>
        <strain evidence="3 4">NBRC 107359</strain>
    </source>
</reference>
<keyword evidence="1" id="KW-1133">Transmembrane helix</keyword>
<dbReference type="RefSeq" id="WP_203697757.1">
    <property type="nucleotide sequence ID" value="NZ_BAAALC010000045.1"/>
</dbReference>
<evidence type="ECO:0000313" key="4">
    <source>
        <dbReference type="Proteomes" id="UP000630887"/>
    </source>
</evidence>
<evidence type="ECO:0000256" key="2">
    <source>
        <dbReference type="SAM" id="SignalP"/>
    </source>
</evidence>